<dbReference type="Proteomes" id="UP000295722">
    <property type="component" value="Unassembled WGS sequence"/>
</dbReference>
<organism evidence="2 3">
    <name type="scientific">Paraburkholderia silviterrae</name>
    <dbReference type="NCBI Taxonomy" id="2528715"/>
    <lineage>
        <taxon>Bacteria</taxon>
        <taxon>Pseudomonadati</taxon>
        <taxon>Pseudomonadota</taxon>
        <taxon>Betaproteobacteria</taxon>
        <taxon>Burkholderiales</taxon>
        <taxon>Burkholderiaceae</taxon>
        <taxon>Paraburkholderia</taxon>
    </lineage>
</organism>
<keyword evidence="3" id="KW-1185">Reference proteome</keyword>
<feature type="coiled-coil region" evidence="1">
    <location>
        <begin position="43"/>
        <end position="84"/>
    </location>
</feature>
<evidence type="ECO:0000313" key="3">
    <source>
        <dbReference type="Proteomes" id="UP000295722"/>
    </source>
</evidence>
<evidence type="ECO:0000256" key="1">
    <source>
        <dbReference type="SAM" id="Coils"/>
    </source>
</evidence>
<dbReference type="OrthoDB" id="5956570at2"/>
<accession>A0A4R5MAA9</accession>
<name>A0A4R5MAA9_9BURK</name>
<dbReference type="RefSeq" id="WP_133195621.1">
    <property type="nucleotide sequence ID" value="NZ_JBHUCW010000009.1"/>
</dbReference>
<proteinExistence type="predicted"/>
<reference evidence="2 3" key="1">
    <citation type="submission" date="2019-03" db="EMBL/GenBank/DDBJ databases">
        <title>Paraburkholderia sp. 4M-K11, isolated from subtropical forest soil.</title>
        <authorList>
            <person name="Gao Z.-H."/>
            <person name="Qiu L.-H."/>
        </authorList>
    </citation>
    <scope>NUCLEOTIDE SEQUENCE [LARGE SCALE GENOMIC DNA]</scope>
    <source>
        <strain evidence="2 3">4M-K11</strain>
    </source>
</reference>
<dbReference type="EMBL" id="SMRP01000006">
    <property type="protein sequence ID" value="TDG23250.1"/>
    <property type="molecule type" value="Genomic_DNA"/>
</dbReference>
<gene>
    <name evidence="2" type="ORF">EYW47_15070</name>
</gene>
<keyword evidence="1" id="KW-0175">Coiled coil</keyword>
<comment type="caution">
    <text evidence="2">The sequence shown here is derived from an EMBL/GenBank/DDBJ whole genome shotgun (WGS) entry which is preliminary data.</text>
</comment>
<protein>
    <submittedName>
        <fullName evidence="2">Uncharacterized protein</fullName>
    </submittedName>
</protein>
<dbReference type="AlphaFoldDB" id="A0A4R5MAA9"/>
<evidence type="ECO:0000313" key="2">
    <source>
        <dbReference type="EMBL" id="TDG23250.1"/>
    </source>
</evidence>
<sequence>MDVSSISAAVSSAKAAFEIAKLAIATRDDVKLTEAKQILNDRIVDIQSAALQLQEKMSAMRDEVEMLKDEKRQLSARIAELEQRSAERAQYELEAIQPGVFVLAHRERGQGSVPMHYLCQSCMDNSAKKVVLQEKAKGMVGAISLCCHECEATFFTGRYSERQRPSPLQYR</sequence>